<feature type="chain" id="PRO_5003070088" description="Thioredoxin-like fold domain-containing protein" evidence="3">
    <location>
        <begin position="44"/>
        <end position="223"/>
    </location>
</feature>
<dbReference type="RefSeq" id="WP_013045970.1">
    <property type="nucleotide sequence ID" value="NC_014010.1"/>
</dbReference>
<dbReference type="eggNOG" id="COG1651">
    <property type="taxonomic scope" value="Bacteria"/>
</dbReference>
<evidence type="ECO:0000256" key="1">
    <source>
        <dbReference type="ARBA" id="ARBA00005791"/>
    </source>
</evidence>
<evidence type="ECO:0000256" key="2">
    <source>
        <dbReference type="ARBA" id="ARBA00023284"/>
    </source>
</evidence>
<reference evidence="5 6" key="1">
    <citation type="journal article" date="2010" name="J. Bacteriol.">
        <title>Complete genome sequence of "Candidatus Puniceispirillum marinum" IMCC1322, a representative of the SAR116 clade in the Alphaproteobacteria.</title>
        <authorList>
            <person name="Oh H.M."/>
            <person name="Kwon K.K."/>
            <person name="Kang I."/>
            <person name="Kang S.G."/>
            <person name="Lee J.H."/>
            <person name="Kim S.J."/>
            <person name="Cho J.C."/>
        </authorList>
    </citation>
    <scope>NUCLEOTIDE SEQUENCE [LARGE SCALE GENOMIC DNA]</scope>
    <source>
        <strain evidence="5 6">IMCC1322</strain>
    </source>
</reference>
<evidence type="ECO:0000256" key="3">
    <source>
        <dbReference type="SAM" id="SignalP"/>
    </source>
</evidence>
<dbReference type="InterPro" id="IPR012336">
    <property type="entry name" value="Thioredoxin-like_fold"/>
</dbReference>
<evidence type="ECO:0000313" key="5">
    <source>
        <dbReference type="EMBL" id="ADE39341.1"/>
    </source>
</evidence>
<comment type="similarity">
    <text evidence="1">Belongs to the thioredoxin family. DsbA subfamily.</text>
</comment>
<dbReference type="InterPro" id="IPR017937">
    <property type="entry name" value="Thioredoxin_CS"/>
</dbReference>
<dbReference type="Pfam" id="PF13462">
    <property type="entry name" value="Thioredoxin_4"/>
    <property type="match status" value="1"/>
</dbReference>
<dbReference type="OrthoDB" id="8478320at2"/>
<dbReference type="HOGENOM" id="CLU_000288_47_5_5"/>
<feature type="signal peptide" evidence="3">
    <location>
        <begin position="1"/>
        <end position="43"/>
    </location>
</feature>
<dbReference type="InterPro" id="IPR036249">
    <property type="entry name" value="Thioredoxin-like_sf"/>
</dbReference>
<dbReference type="PANTHER" id="PTHR13887">
    <property type="entry name" value="GLUTATHIONE S-TRANSFERASE KAPPA"/>
    <property type="match status" value="1"/>
</dbReference>
<evidence type="ECO:0000259" key="4">
    <source>
        <dbReference type="Pfam" id="PF13462"/>
    </source>
</evidence>
<organism evidence="5 6">
    <name type="scientific">Puniceispirillum marinum (strain IMCC1322)</name>
    <dbReference type="NCBI Taxonomy" id="488538"/>
    <lineage>
        <taxon>Bacteria</taxon>
        <taxon>Pseudomonadati</taxon>
        <taxon>Pseudomonadota</taxon>
        <taxon>Alphaproteobacteria</taxon>
        <taxon>Candidatus Puniceispirillales</taxon>
        <taxon>Candidatus Puniceispirillaceae</taxon>
        <taxon>Candidatus Puniceispirillum</taxon>
    </lineage>
</organism>
<sequence length="223" mass="24605">MTKTDITYKSITTSISRRHFSSGLFGAAITVASPFVASMQALAADDDIIAHISAPRIMGNAKAPIKVVEYFSMTCGHCANFHNVTFPKVKSDMIERGLIQFEMRPFPLDGLALRGHALARSLPATRYFPMVKALMSQHKQWVRAEDPLAALMKIARLAGISGAEFNKIMSNRALLEKLVEMRQAALDDWNVSSTPSFVINDDKLLSGNMNYETFAEEINAYGA</sequence>
<proteinExistence type="inferred from homology"/>
<evidence type="ECO:0000313" key="6">
    <source>
        <dbReference type="Proteomes" id="UP000007460"/>
    </source>
</evidence>
<dbReference type="Proteomes" id="UP000007460">
    <property type="component" value="Chromosome"/>
</dbReference>
<dbReference type="STRING" id="488538.SAR116_1098"/>
<name>D5BSU4_PUNMI</name>
<accession>D5BSU4</accession>
<keyword evidence="2" id="KW-0676">Redox-active center</keyword>
<gene>
    <name evidence="5" type="ordered locus">SAR116_1098</name>
</gene>
<keyword evidence="3" id="KW-0732">Signal</keyword>
<dbReference type="AlphaFoldDB" id="D5BSU4"/>
<dbReference type="KEGG" id="apb:SAR116_1098"/>
<dbReference type="EMBL" id="CP001751">
    <property type="protein sequence ID" value="ADE39341.1"/>
    <property type="molecule type" value="Genomic_DNA"/>
</dbReference>
<dbReference type="PROSITE" id="PS00194">
    <property type="entry name" value="THIOREDOXIN_1"/>
    <property type="match status" value="1"/>
</dbReference>
<dbReference type="PANTHER" id="PTHR13887:SF56">
    <property type="entry name" value="THIOREDOXIN-LIKE REDUCTASE RV2466C"/>
    <property type="match status" value="1"/>
</dbReference>
<dbReference type="SUPFAM" id="SSF52833">
    <property type="entry name" value="Thioredoxin-like"/>
    <property type="match status" value="1"/>
</dbReference>
<dbReference type="Gene3D" id="3.40.30.10">
    <property type="entry name" value="Glutaredoxin"/>
    <property type="match status" value="1"/>
</dbReference>
<keyword evidence="6" id="KW-1185">Reference proteome</keyword>
<feature type="domain" description="Thioredoxin-like fold" evidence="4">
    <location>
        <begin position="55"/>
        <end position="219"/>
    </location>
</feature>
<protein>
    <recommendedName>
        <fullName evidence="4">Thioredoxin-like fold domain-containing protein</fullName>
    </recommendedName>
</protein>